<dbReference type="EMBL" id="UOED01000003">
    <property type="protein sequence ID" value="VAV86383.1"/>
    <property type="molecule type" value="Genomic_DNA"/>
</dbReference>
<dbReference type="InterPro" id="IPR002068">
    <property type="entry name" value="A-crystallin/Hsp20_dom"/>
</dbReference>
<dbReference type="Gene3D" id="2.60.40.790">
    <property type="match status" value="1"/>
</dbReference>
<dbReference type="InterPro" id="IPR037913">
    <property type="entry name" value="ACD_IbpA/B"/>
</dbReference>
<proteinExistence type="predicted"/>
<protein>
    <submittedName>
        <fullName evidence="3">16 kDa heat shock protein A</fullName>
    </submittedName>
</protein>
<dbReference type="PANTHER" id="PTHR47062:SF1">
    <property type="entry name" value="SMALL HEAT SHOCK PROTEIN IBPA"/>
    <property type="match status" value="1"/>
</dbReference>
<reference evidence="3" key="1">
    <citation type="submission" date="2018-06" db="EMBL/GenBank/DDBJ databases">
        <authorList>
            <person name="Zhirakovskaya E."/>
        </authorList>
    </citation>
    <scope>NUCLEOTIDE SEQUENCE</scope>
</reference>
<sequence>MRTMDLTPLLRSSIGFDHINRLLDTALTNNEPSYPPYNIEKISEDDYRITVALAGFSEDDLDVTINEGVLIISARTTQEKEEESDDGRYLHRGIAQRSFERRFRLAETIRVIGAALENGLLTIDLQREVPEHLKPRKININGNSKKPKVINDKAA</sequence>
<name>A0A3B0RPE0_9ZZZZ</name>
<gene>
    <name evidence="3" type="ORF">MNBD_ALPHA02-1594</name>
</gene>
<dbReference type="AlphaFoldDB" id="A0A3B0RPE0"/>
<dbReference type="CDD" id="cd06470">
    <property type="entry name" value="ACD_IbpA-B_like"/>
    <property type="match status" value="1"/>
</dbReference>
<evidence type="ECO:0000259" key="2">
    <source>
        <dbReference type="PROSITE" id="PS01031"/>
    </source>
</evidence>
<evidence type="ECO:0000256" key="1">
    <source>
        <dbReference type="ARBA" id="ARBA00023016"/>
    </source>
</evidence>
<dbReference type="PANTHER" id="PTHR47062">
    <property type="match status" value="1"/>
</dbReference>
<keyword evidence="1 3" id="KW-0346">Stress response</keyword>
<dbReference type="PROSITE" id="PS01031">
    <property type="entry name" value="SHSP"/>
    <property type="match status" value="1"/>
</dbReference>
<evidence type="ECO:0000313" key="3">
    <source>
        <dbReference type="EMBL" id="VAV86383.1"/>
    </source>
</evidence>
<dbReference type="Pfam" id="PF00011">
    <property type="entry name" value="HSP20"/>
    <property type="match status" value="1"/>
</dbReference>
<dbReference type="InterPro" id="IPR008978">
    <property type="entry name" value="HSP20-like_chaperone"/>
</dbReference>
<feature type="domain" description="SHSP" evidence="2">
    <location>
        <begin position="28"/>
        <end position="143"/>
    </location>
</feature>
<accession>A0A3B0RPE0</accession>
<organism evidence="3">
    <name type="scientific">hydrothermal vent metagenome</name>
    <dbReference type="NCBI Taxonomy" id="652676"/>
    <lineage>
        <taxon>unclassified sequences</taxon>
        <taxon>metagenomes</taxon>
        <taxon>ecological metagenomes</taxon>
    </lineage>
</organism>
<dbReference type="SUPFAM" id="SSF49764">
    <property type="entry name" value="HSP20-like chaperones"/>
    <property type="match status" value="1"/>
</dbReference>